<gene>
    <name evidence="2" type="ORF">AM592_19970</name>
</gene>
<dbReference type="RefSeq" id="WP_053606189.1">
    <property type="nucleotide sequence ID" value="NZ_CP012600.1"/>
</dbReference>
<protein>
    <submittedName>
        <fullName evidence="2">Transcriptional regulator</fullName>
    </submittedName>
</protein>
<dbReference type="OrthoDB" id="5346389at2"/>
<dbReference type="PATRIC" id="fig|1441095.3.peg.4420"/>
<dbReference type="GO" id="GO:0003677">
    <property type="term" value="F:DNA binding"/>
    <property type="evidence" value="ECO:0007669"/>
    <property type="project" value="InterPro"/>
</dbReference>
<feature type="domain" description="HTH cro/C1-type" evidence="1">
    <location>
        <begin position="40"/>
        <end position="87"/>
    </location>
</feature>
<proteinExistence type="predicted"/>
<dbReference type="PANTHER" id="PTHR35010">
    <property type="entry name" value="BLL4672 PROTEIN-RELATED"/>
    <property type="match status" value="1"/>
</dbReference>
<accession>A0A0M4GDU9</accession>
<dbReference type="SMART" id="SM00530">
    <property type="entry name" value="HTH_XRE"/>
    <property type="match status" value="1"/>
</dbReference>
<dbReference type="Gene3D" id="1.10.260.40">
    <property type="entry name" value="lambda repressor-like DNA-binding domains"/>
    <property type="match status" value="1"/>
</dbReference>
<organism evidence="2 3">
    <name type="scientific">Bacillus gobiensis</name>
    <dbReference type="NCBI Taxonomy" id="1441095"/>
    <lineage>
        <taxon>Bacteria</taxon>
        <taxon>Bacillati</taxon>
        <taxon>Bacillota</taxon>
        <taxon>Bacilli</taxon>
        <taxon>Bacillales</taxon>
        <taxon>Bacillaceae</taxon>
        <taxon>Bacillus</taxon>
    </lineage>
</organism>
<dbReference type="STRING" id="1441095.AM592_19970"/>
<dbReference type="PROSITE" id="PS50943">
    <property type="entry name" value="HTH_CROC1"/>
    <property type="match status" value="1"/>
</dbReference>
<sequence>MTLEIKIYKTLGDFLKSRRERIQPEEAGILGSYGRRRTPGLRREEVAQLAGVSTTWYTWLEQGRHVSASREVIESIGRALQLSPDEQHHLLRLSHYSEPKNPSNQSEIMDTGLQRIIDHMPYPAIIANNRTVVLAWNKMASKIIANFDEIPSEERNMTRLIFLNPFLRKNLVNWNEFAQFSVAVFRSNFDQQPGDPWFEAFVRKICKESKEFSDLWQLHDVQRKTARKLTFNHPEEGIISFQLNSFGHINGNADLHCCVFTPLSD</sequence>
<dbReference type="Pfam" id="PF13560">
    <property type="entry name" value="HTH_31"/>
    <property type="match status" value="1"/>
</dbReference>
<name>A0A0M4GDU9_9BACI</name>
<dbReference type="InterPro" id="IPR041413">
    <property type="entry name" value="MLTR_LBD"/>
</dbReference>
<keyword evidence="3" id="KW-1185">Reference proteome</keyword>
<dbReference type="Pfam" id="PF17765">
    <property type="entry name" value="MLTR_LBD"/>
    <property type="match status" value="1"/>
</dbReference>
<dbReference type="InterPro" id="IPR001387">
    <property type="entry name" value="Cro/C1-type_HTH"/>
</dbReference>
<dbReference type="InterPro" id="IPR010982">
    <property type="entry name" value="Lambda_DNA-bd_dom_sf"/>
</dbReference>
<dbReference type="CDD" id="cd00093">
    <property type="entry name" value="HTH_XRE"/>
    <property type="match status" value="1"/>
</dbReference>
<dbReference type="Gene3D" id="3.30.450.180">
    <property type="match status" value="1"/>
</dbReference>
<evidence type="ECO:0000313" key="3">
    <source>
        <dbReference type="Proteomes" id="UP000067625"/>
    </source>
</evidence>
<dbReference type="EMBL" id="CP012600">
    <property type="protein sequence ID" value="ALC84333.1"/>
    <property type="molecule type" value="Genomic_DNA"/>
</dbReference>
<dbReference type="AlphaFoldDB" id="A0A0M4GDU9"/>
<dbReference type="SUPFAM" id="SSF47413">
    <property type="entry name" value="lambda repressor-like DNA-binding domains"/>
    <property type="match status" value="1"/>
</dbReference>
<evidence type="ECO:0000259" key="1">
    <source>
        <dbReference type="PROSITE" id="PS50943"/>
    </source>
</evidence>
<reference evidence="3" key="1">
    <citation type="submission" date="2015-08" db="EMBL/GenBank/DDBJ databases">
        <title>Genome sequencing project for genomic taxonomy and phylogenomics of Bacillus-like bacteria.</title>
        <authorList>
            <person name="Liu B."/>
            <person name="Wang J."/>
            <person name="Zhu Y."/>
            <person name="Liu G."/>
            <person name="Chen Q."/>
            <person name="Chen Z."/>
            <person name="Lan J."/>
            <person name="Che J."/>
            <person name="Ge C."/>
            <person name="Shi H."/>
            <person name="Pan Z."/>
            <person name="Liu X."/>
        </authorList>
    </citation>
    <scope>NUCLEOTIDE SEQUENCE [LARGE SCALE GENOMIC DNA]</scope>
    <source>
        <strain evidence="3">FJAT-4402</strain>
    </source>
</reference>
<evidence type="ECO:0000313" key="2">
    <source>
        <dbReference type="EMBL" id="ALC84333.1"/>
    </source>
</evidence>
<reference evidence="2 3" key="2">
    <citation type="journal article" date="2016" name="Int. J. Syst. Evol. Microbiol.">
        <title>Bacillus gobiensis sp. nov., isolated from a soil sample.</title>
        <authorList>
            <person name="Liu B."/>
            <person name="Liu G.H."/>
            <person name="Cetin S."/>
            <person name="Schumann P."/>
            <person name="Pan Z.Z."/>
            <person name="Chen Q.Q."/>
        </authorList>
    </citation>
    <scope>NUCLEOTIDE SEQUENCE [LARGE SCALE GENOMIC DNA]</scope>
    <source>
        <strain evidence="2 3">FJAT-4402</strain>
    </source>
</reference>
<dbReference type="Proteomes" id="UP000067625">
    <property type="component" value="Chromosome"/>
</dbReference>